<dbReference type="AlphaFoldDB" id="A0A3B0TKN1"/>
<name>A0A3B0TKN1_9ZZZZ</name>
<protein>
    <recommendedName>
        <fullName evidence="1">Divergent 4Fe-4S mono-cluster domain-containing protein</fullName>
    </recommendedName>
</protein>
<sequence>MSEEVHKTEDGTLYFDSKKCIHSRNCVLERPDVFVPNVKGEWIHPERATTAELHMLEQNCPSGAIRFVENGKEARPVLVNTLHIRENGPYALKAEIHMGKETATRMTLCRCGAS</sequence>
<accession>A0A3B0TKN1</accession>
<dbReference type="Gene3D" id="3.30.70.20">
    <property type="match status" value="1"/>
</dbReference>
<gene>
    <name evidence="2" type="ORF">MNBD_ALPHA12-312</name>
</gene>
<feature type="non-terminal residue" evidence="2">
    <location>
        <position position="114"/>
    </location>
</feature>
<feature type="domain" description="Divergent 4Fe-4S mono-cluster" evidence="1">
    <location>
        <begin position="10"/>
        <end position="69"/>
    </location>
</feature>
<dbReference type="Pfam" id="PF06902">
    <property type="entry name" value="Fer4_19"/>
    <property type="match status" value="1"/>
</dbReference>
<organism evidence="2">
    <name type="scientific">hydrothermal vent metagenome</name>
    <dbReference type="NCBI Taxonomy" id="652676"/>
    <lineage>
        <taxon>unclassified sequences</taxon>
        <taxon>metagenomes</taxon>
        <taxon>ecological metagenomes</taxon>
    </lineage>
</organism>
<dbReference type="EMBL" id="UOEO01000056">
    <property type="protein sequence ID" value="VAW16713.1"/>
    <property type="molecule type" value="Genomic_DNA"/>
</dbReference>
<evidence type="ECO:0000259" key="1">
    <source>
        <dbReference type="Pfam" id="PF06902"/>
    </source>
</evidence>
<proteinExistence type="predicted"/>
<evidence type="ECO:0000313" key="2">
    <source>
        <dbReference type="EMBL" id="VAW16713.1"/>
    </source>
</evidence>
<dbReference type="SUPFAM" id="SSF54862">
    <property type="entry name" value="4Fe-4S ferredoxins"/>
    <property type="match status" value="1"/>
</dbReference>
<reference evidence="2" key="1">
    <citation type="submission" date="2018-06" db="EMBL/GenBank/DDBJ databases">
        <authorList>
            <person name="Zhirakovskaya E."/>
        </authorList>
    </citation>
    <scope>NUCLEOTIDE SEQUENCE</scope>
</reference>
<dbReference type="InterPro" id="IPR010693">
    <property type="entry name" value="Divergent_4Fe-4S_mono-cluster"/>
</dbReference>